<dbReference type="Proteomes" id="UP000595897">
    <property type="component" value="Chromosome"/>
</dbReference>
<sequence length="576" mass="66898">MDAITKKFLLDFKKLYEIETMKEDDAFEYFVNYCCVNKENGLVDIKLKEFSTGKNAQGIDGIAIIVNHKLVTSISEIEFQIENSSFLDVKFVFIQTKTSESFDNTLMLNFFEFTKAFFEDDETVFDIPEIKNFFEMKQFIYDNAEYMTERNPQLSMYYVSTGKWVEDKTLVKLINRNKKELETFRIFSCIEFYPCGATEIQDLYRKSKNVLKAKFKFEKNIEMFSGEDGEPTGYSGIIPFKEFRKIIIGDGDSLRPVFDDNIRDFLGNKNPVNSEIQKSLDVMDINSFCMLNNGITIVANRATVTGTTAILNDYQIVNGCQTSHVLYENRNLKGIDELLIPIKLIGTTNDDMKNMITKATNSQTSIKPEQLEALSDFQKKLEVYYSTFENSNARLYYERRTGQYRVSSVPKTRIVNIPSQIKSVTAMFLDDPHGVSGNYGAIVKKVGHRIFKSNDKKIIYYTSSLAQYKIEYMIDNKIIDKKYNKARYHAMMLFRMVIAGKKVPRFNENKMDAYCQKIIDVLNDENQCKDLFKKIVNFIADQDAIDFDDRKTFERKETTEYLKSKLKSLNTYLNSK</sequence>
<evidence type="ECO:0000313" key="2">
    <source>
        <dbReference type="EMBL" id="BCN31922.1"/>
    </source>
</evidence>
<evidence type="ECO:0000313" key="3">
    <source>
        <dbReference type="Proteomes" id="UP000595897"/>
    </source>
</evidence>
<gene>
    <name evidence="2" type="ORF">bsdtb5_32170</name>
</gene>
<dbReference type="RefSeq" id="WP_271713010.1">
    <property type="nucleotide sequence ID" value="NZ_AP024169.1"/>
</dbReference>
<organism evidence="2 3">
    <name type="scientific">Anaeromicropila herbilytica</name>
    <dbReference type="NCBI Taxonomy" id="2785025"/>
    <lineage>
        <taxon>Bacteria</taxon>
        <taxon>Bacillati</taxon>
        <taxon>Bacillota</taxon>
        <taxon>Clostridia</taxon>
        <taxon>Lachnospirales</taxon>
        <taxon>Lachnospiraceae</taxon>
        <taxon>Anaeromicropila</taxon>
    </lineage>
</organism>
<protein>
    <recommendedName>
        <fullName evidence="1">Abortive phage infection protein C-terminal domain-containing protein</fullName>
    </recommendedName>
</protein>
<dbReference type="EMBL" id="AP024169">
    <property type="protein sequence ID" value="BCN31922.1"/>
    <property type="molecule type" value="Genomic_DNA"/>
</dbReference>
<keyword evidence="3" id="KW-1185">Reference proteome</keyword>
<feature type="domain" description="Abortive phage infection protein C-terminal" evidence="1">
    <location>
        <begin position="258"/>
        <end position="525"/>
    </location>
</feature>
<evidence type="ECO:0000259" key="1">
    <source>
        <dbReference type="Pfam" id="PF10592"/>
    </source>
</evidence>
<name>A0A7R7ENV4_9FIRM</name>
<reference evidence="2 3" key="1">
    <citation type="submission" date="2020-11" db="EMBL/GenBank/DDBJ databases">
        <title>Draft genome sequencing of a Lachnospiraceae strain isolated from anoxic soil subjected to BSD treatment.</title>
        <authorList>
            <person name="Uek A."/>
            <person name="Tonouchi A."/>
        </authorList>
    </citation>
    <scope>NUCLEOTIDE SEQUENCE [LARGE SCALE GENOMIC DNA]</scope>
    <source>
        <strain evidence="2 3">TB5</strain>
    </source>
</reference>
<proteinExistence type="predicted"/>
<dbReference type="InterPro" id="IPR018891">
    <property type="entry name" value="AIPR_C"/>
</dbReference>
<dbReference type="KEGG" id="ahb:bsdtb5_32170"/>
<dbReference type="AlphaFoldDB" id="A0A7R7ENV4"/>
<dbReference type="Pfam" id="PF10592">
    <property type="entry name" value="AIPR"/>
    <property type="match status" value="1"/>
</dbReference>
<accession>A0A7R7ENV4</accession>